<reference evidence="2 3" key="1">
    <citation type="submission" date="2020-05" db="EMBL/GenBank/DDBJ databases">
        <title>Vigna angularis (adzuki bean) Var. LongXiaoDou No. 4 denovo assembly.</title>
        <authorList>
            <person name="Xiang H."/>
        </authorList>
    </citation>
    <scope>NUCLEOTIDE SEQUENCE [LARGE SCALE GENOMIC DNA]</scope>
    <source>
        <tissue evidence="2">Leaf</tissue>
    </source>
</reference>
<dbReference type="EMBL" id="JABFOF010000009">
    <property type="protein sequence ID" value="KAG2380627.1"/>
    <property type="molecule type" value="Genomic_DNA"/>
</dbReference>
<comment type="caution">
    <text evidence="2">The sequence shown here is derived from an EMBL/GenBank/DDBJ whole genome shotgun (WGS) entry which is preliminary data.</text>
</comment>
<gene>
    <name evidence="2" type="ORF">HKW66_Vig0248610</name>
</gene>
<dbReference type="Proteomes" id="UP000743370">
    <property type="component" value="Unassembled WGS sequence"/>
</dbReference>
<evidence type="ECO:0000313" key="2">
    <source>
        <dbReference type="EMBL" id="KAG2380627.1"/>
    </source>
</evidence>
<feature type="compositionally biased region" description="Polar residues" evidence="1">
    <location>
        <begin position="1"/>
        <end position="10"/>
    </location>
</feature>
<evidence type="ECO:0000313" key="3">
    <source>
        <dbReference type="Proteomes" id="UP000743370"/>
    </source>
</evidence>
<feature type="compositionally biased region" description="Low complexity" evidence="1">
    <location>
        <begin position="56"/>
        <end position="67"/>
    </location>
</feature>
<protein>
    <submittedName>
        <fullName evidence="2">Uncharacterized protein</fullName>
    </submittedName>
</protein>
<feature type="compositionally biased region" description="Pro residues" evidence="1">
    <location>
        <begin position="40"/>
        <end position="52"/>
    </location>
</feature>
<feature type="compositionally biased region" description="Basic residues" evidence="1">
    <location>
        <begin position="86"/>
        <end position="96"/>
    </location>
</feature>
<feature type="compositionally biased region" description="Polar residues" evidence="1">
    <location>
        <begin position="68"/>
        <end position="83"/>
    </location>
</feature>
<accession>A0A8T0JTW0</accession>
<evidence type="ECO:0000256" key="1">
    <source>
        <dbReference type="SAM" id="MobiDB-lite"/>
    </source>
</evidence>
<organism evidence="2 3">
    <name type="scientific">Phaseolus angularis</name>
    <name type="common">Azuki bean</name>
    <name type="synonym">Vigna angularis</name>
    <dbReference type="NCBI Taxonomy" id="3914"/>
    <lineage>
        <taxon>Eukaryota</taxon>
        <taxon>Viridiplantae</taxon>
        <taxon>Streptophyta</taxon>
        <taxon>Embryophyta</taxon>
        <taxon>Tracheophyta</taxon>
        <taxon>Spermatophyta</taxon>
        <taxon>Magnoliopsida</taxon>
        <taxon>eudicotyledons</taxon>
        <taxon>Gunneridae</taxon>
        <taxon>Pentapetalae</taxon>
        <taxon>rosids</taxon>
        <taxon>fabids</taxon>
        <taxon>Fabales</taxon>
        <taxon>Fabaceae</taxon>
        <taxon>Papilionoideae</taxon>
        <taxon>50 kb inversion clade</taxon>
        <taxon>NPAAA clade</taxon>
        <taxon>indigoferoid/millettioid clade</taxon>
        <taxon>Phaseoleae</taxon>
        <taxon>Vigna</taxon>
    </lineage>
</organism>
<dbReference type="AlphaFoldDB" id="A0A8T0JTW0"/>
<name>A0A8T0JTW0_PHAAN</name>
<sequence length="138" mass="14856">MVTRLLTTPSIPYPLVVAASSRPPKPSRNSHPSPTCAAPSTPPPSTSAPPPTVNLTSTPTAAATTTPLFSSKLSPITRSSGTSASRPRRHQRRHPLPRQPPLPPSAALSPHPYLPQRDGYPRVKPVRWNAHERKECMG</sequence>
<proteinExistence type="predicted"/>
<feature type="region of interest" description="Disordered" evidence="1">
    <location>
        <begin position="1"/>
        <end position="126"/>
    </location>
</feature>